<protein>
    <submittedName>
        <fullName evidence="1">Uncharacterized protein</fullName>
    </submittedName>
</protein>
<organism evidence="1 2">
    <name type="scientific">Hymenobacter setariae</name>
    <dbReference type="NCBI Taxonomy" id="2594794"/>
    <lineage>
        <taxon>Bacteria</taxon>
        <taxon>Pseudomonadati</taxon>
        <taxon>Bacteroidota</taxon>
        <taxon>Cytophagia</taxon>
        <taxon>Cytophagales</taxon>
        <taxon>Hymenobacteraceae</taxon>
        <taxon>Hymenobacter</taxon>
    </lineage>
</organism>
<reference evidence="1 2" key="1">
    <citation type="submission" date="2019-07" db="EMBL/GenBank/DDBJ databases">
        <title>Hymenobacter sp. straun FUR1 Genome sequencing and assembly.</title>
        <authorList>
            <person name="Chhetri G."/>
        </authorList>
    </citation>
    <scope>NUCLEOTIDE SEQUENCE [LARGE SCALE GENOMIC DNA]</scope>
    <source>
        <strain evidence="1 2">Fur1</strain>
    </source>
</reference>
<name>A0A558BKG6_9BACT</name>
<keyword evidence="2" id="KW-1185">Reference proteome</keyword>
<dbReference type="RefSeq" id="WP_144853159.1">
    <property type="nucleotide sequence ID" value="NZ_VMRJ01000008.1"/>
</dbReference>
<accession>A0A558BKG6</accession>
<gene>
    <name evidence="1" type="ORF">FNT36_24275</name>
</gene>
<comment type="caution">
    <text evidence="1">The sequence shown here is derived from an EMBL/GenBank/DDBJ whole genome shotgun (WGS) entry which is preliminary data.</text>
</comment>
<dbReference type="EMBL" id="VMRJ01000008">
    <property type="protein sequence ID" value="TVT36988.1"/>
    <property type="molecule type" value="Genomic_DNA"/>
</dbReference>
<sequence>MYRAKNKRIKIAETGRSYELFLIPEHAEHIIKKAADASHQASLMQVIALAYNAYYIEVTTKDKPEPHTLVYGLVIFREKYYQVVGYVTELYGGRFVLETCRVVSDNSLRALCLEFYDRLTTVEFSSDGKIIRHRTKSNP</sequence>
<evidence type="ECO:0000313" key="1">
    <source>
        <dbReference type="EMBL" id="TVT36988.1"/>
    </source>
</evidence>
<dbReference type="Proteomes" id="UP000317624">
    <property type="component" value="Unassembled WGS sequence"/>
</dbReference>
<dbReference type="AlphaFoldDB" id="A0A558BKG6"/>
<proteinExistence type="predicted"/>
<evidence type="ECO:0000313" key="2">
    <source>
        <dbReference type="Proteomes" id="UP000317624"/>
    </source>
</evidence>